<feature type="transmembrane region" description="Helical" evidence="7">
    <location>
        <begin position="201"/>
        <end position="220"/>
    </location>
</feature>
<keyword evidence="3 7" id="KW-1133">Transmembrane helix</keyword>
<keyword evidence="4 7" id="KW-0472">Membrane</keyword>
<comment type="subcellular location">
    <subcellularLocation>
        <location evidence="1">Membrane</location>
        <topology evidence="1">Multi-pass membrane protein</topology>
    </subcellularLocation>
</comment>
<feature type="transmembrane region" description="Helical" evidence="7">
    <location>
        <begin position="12"/>
        <end position="32"/>
    </location>
</feature>
<dbReference type="Pfam" id="PF20684">
    <property type="entry name" value="Fung_rhodopsin"/>
    <property type="match status" value="1"/>
</dbReference>
<evidence type="ECO:0000313" key="10">
    <source>
        <dbReference type="Proteomes" id="UP001140502"/>
    </source>
</evidence>
<feature type="region of interest" description="Disordered" evidence="6">
    <location>
        <begin position="311"/>
        <end position="332"/>
    </location>
</feature>
<organism evidence="9 10">
    <name type="scientific">Fusarium piperis</name>
    <dbReference type="NCBI Taxonomy" id="1435070"/>
    <lineage>
        <taxon>Eukaryota</taxon>
        <taxon>Fungi</taxon>
        <taxon>Dikarya</taxon>
        <taxon>Ascomycota</taxon>
        <taxon>Pezizomycotina</taxon>
        <taxon>Sordariomycetes</taxon>
        <taxon>Hypocreomycetidae</taxon>
        <taxon>Hypocreales</taxon>
        <taxon>Nectriaceae</taxon>
        <taxon>Fusarium</taxon>
        <taxon>Fusarium solani species complex</taxon>
    </lineage>
</organism>
<feature type="transmembrane region" description="Helical" evidence="7">
    <location>
        <begin position="83"/>
        <end position="106"/>
    </location>
</feature>
<gene>
    <name evidence="9" type="ORF">N0V84_004064</name>
</gene>
<feature type="transmembrane region" description="Helical" evidence="7">
    <location>
        <begin position="38"/>
        <end position="62"/>
    </location>
</feature>
<sequence>MVSSAAVIAGEWTLFSLALSLVAARLLVRLYLNRDHLYVADIWLLVAIFSALGLLICDTLAFQTGDMANFTNPSVRLWKIRFAVSYFFDVGLYFPKFSIIAFYYTLVPPTQPRMRVALSTEPGTCKAYDSALMLRIDWSLNFVTEFLNAVFPFPIVRNLKLPKLRDKIGLGIILGLGIITVAITIARFTHMINAGAVFSNYLWTVAEICVSIMVVALTALRPLLRKISHLLNYSLNSSGYESRDIGTSTGSRFKATRSKATQSQNRTYWRNITGTQQNGAGTDDNGSEVQLNELKPGQVLKTEAIRISSESYPAEDASASGKPMGVETTIMA</sequence>
<evidence type="ECO:0000256" key="2">
    <source>
        <dbReference type="ARBA" id="ARBA00022692"/>
    </source>
</evidence>
<name>A0A9W8WGP9_9HYPO</name>
<reference evidence="9" key="1">
    <citation type="submission" date="2022-10" db="EMBL/GenBank/DDBJ databases">
        <title>Tapping the CABI collections for fungal endophytes: first genome assemblies for Collariella, Neodidymelliopsis, Ascochyta clinopodiicola, Didymella pomorum, Didymosphaeria variabile, Neocosmospora piperis and Neocucurbitaria cava.</title>
        <authorList>
            <person name="Hill R."/>
        </authorList>
    </citation>
    <scope>NUCLEOTIDE SEQUENCE</scope>
    <source>
        <strain evidence="9">IMI 366586</strain>
    </source>
</reference>
<evidence type="ECO:0000256" key="4">
    <source>
        <dbReference type="ARBA" id="ARBA00023136"/>
    </source>
</evidence>
<accession>A0A9W8WGP9</accession>
<protein>
    <recommendedName>
        <fullName evidence="8">Rhodopsin domain-containing protein</fullName>
    </recommendedName>
</protein>
<dbReference type="PANTHER" id="PTHR33048">
    <property type="entry name" value="PTH11-LIKE INTEGRAL MEMBRANE PROTEIN (AFU_ORTHOLOGUE AFUA_5G11245)"/>
    <property type="match status" value="1"/>
</dbReference>
<comment type="caution">
    <text evidence="9">The sequence shown here is derived from an EMBL/GenBank/DDBJ whole genome shotgun (WGS) entry which is preliminary data.</text>
</comment>
<keyword evidence="10" id="KW-1185">Reference proteome</keyword>
<dbReference type="AlphaFoldDB" id="A0A9W8WGP9"/>
<dbReference type="InterPro" id="IPR049326">
    <property type="entry name" value="Rhodopsin_dom_fungi"/>
</dbReference>
<proteinExistence type="inferred from homology"/>
<dbReference type="InterPro" id="IPR052337">
    <property type="entry name" value="SAT4-like"/>
</dbReference>
<feature type="domain" description="Rhodopsin" evidence="8">
    <location>
        <begin position="128"/>
        <end position="226"/>
    </location>
</feature>
<feature type="transmembrane region" description="Helical" evidence="7">
    <location>
        <begin position="168"/>
        <end position="189"/>
    </location>
</feature>
<evidence type="ECO:0000256" key="1">
    <source>
        <dbReference type="ARBA" id="ARBA00004141"/>
    </source>
</evidence>
<keyword evidence="2 7" id="KW-0812">Transmembrane</keyword>
<comment type="similarity">
    <text evidence="5">Belongs to the SAT4 family.</text>
</comment>
<evidence type="ECO:0000256" key="6">
    <source>
        <dbReference type="SAM" id="MobiDB-lite"/>
    </source>
</evidence>
<dbReference type="OrthoDB" id="444631at2759"/>
<dbReference type="GO" id="GO:0016020">
    <property type="term" value="C:membrane"/>
    <property type="evidence" value="ECO:0007669"/>
    <property type="project" value="UniProtKB-SubCell"/>
</dbReference>
<evidence type="ECO:0000256" key="5">
    <source>
        <dbReference type="ARBA" id="ARBA00038359"/>
    </source>
</evidence>
<evidence type="ECO:0000256" key="7">
    <source>
        <dbReference type="SAM" id="Phobius"/>
    </source>
</evidence>
<dbReference type="PANTHER" id="PTHR33048:SF92">
    <property type="entry name" value="INTEGRAL MEMBRANE PROTEIN"/>
    <property type="match status" value="1"/>
</dbReference>
<evidence type="ECO:0000259" key="8">
    <source>
        <dbReference type="Pfam" id="PF20684"/>
    </source>
</evidence>
<evidence type="ECO:0000256" key="3">
    <source>
        <dbReference type="ARBA" id="ARBA00022989"/>
    </source>
</evidence>
<dbReference type="EMBL" id="JAPEUR010000063">
    <property type="protein sequence ID" value="KAJ4324098.1"/>
    <property type="molecule type" value="Genomic_DNA"/>
</dbReference>
<evidence type="ECO:0000313" key="9">
    <source>
        <dbReference type="EMBL" id="KAJ4324098.1"/>
    </source>
</evidence>
<dbReference type="Proteomes" id="UP001140502">
    <property type="component" value="Unassembled WGS sequence"/>
</dbReference>